<protein>
    <submittedName>
        <fullName evidence="2">Uncharacterized protein</fullName>
    </submittedName>
</protein>
<evidence type="ECO:0000313" key="3">
    <source>
        <dbReference type="Proteomes" id="UP000053660"/>
    </source>
</evidence>
<gene>
    <name evidence="2" type="ORF">OESDEN_15684</name>
</gene>
<keyword evidence="1" id="KW-0812">Transmembrane</keyword>
<dbReference type="OrthoDB" id="5904998at2759"/>
<dbReference type="AlphaFoldDB" id="A0A0B1SN38"/>
<proteinExistence type="predicted"/>
<keyword evidence="3" id="KW-1185">Reference proteome</keyword>
<evidence type="ECO:0000256" key="1">
    <source>
        <dbReference type="SAM" id="Phobius"/>
    </source>
</evidence>
<dbReference type="EMBL" id="KN567683">
    <property type="protein sequence ID" value="KHJ84600.1"/>
    <property type="molecule type" value="Genomic_DNA"/>
</dbReference>
<sequence length="61" mass="6973">MSFSIVLLLNVAVDRLMSLYEVYHGISSTHKGLYVVAQIFIATAFSTFMTILVYVSRRKDR</sequence>
<name>A0A0B1SN38_OESDE</name>
<feature type="transmembrane region" description="Helical" evidence="1">
    <location>
        <begin position="34"/>
        <end position="55"/>
    </location>
</feature>
<organism evidence="2 3">
    <name type="scientific">Oesophagostomum dentatum</name>
    <name type="common">Nodular worm</name>
    <dbReference type="NCBI Taxonomy" id="61180"/>
    <lineage>
        <taxon>Eukaryota</taxon>
        <taxon>Metazoa</taxon>
        <taxon>Ecdysozoa</taxon>
        <taxon>Nematoda</taxon>
        <taxon>Chromadorea</taxon>
        <taxon>Rhabditida</taxon>
        <taxon>Rhabditina</taxon>
        <taxon>Rhabditomorpha</taxon>
        <taxon>Strongyloidea</taxon>
        <taxon>Strongylidae</taxon>
        <taxon>Oesophagostomum</taxon>
    </lineage>
</organism>
<reference evidence="2 3" key="1">
    <citation type="submission" date="2014-03" db="EMBL/GenBank/DDBJ databases">
        <title>Draft genome of the hookworm Oesophagostomum dentatum.</title>
        <authorList>
            <person name="Mitreva M."/>
        </authorList>
    </citation>
    <scope>NUCLEOTIDE SEQUENCE [LARGE SCALE GENOMIC DNA]</scope>
    <source>
        <strain evidence="2 3">OD-Hann</strain>
    </source>
</reference>
<accession>A0A0B1SN38</accession>
<keyword evidence="1" id="KW-1133">Transmembrane helix</keyword>
<dbReference type="Proteomes" id="UP000053660">
    <property type="component" value="Unassembled WGS sequence"/>
</dbReference>
<evidence type="ECO:0000313" key="2">
    <source>
        <dbReference type="EMBL" id="KHJ84600.1"/>
    </source>
</evidence>
<keyword evidence="1" id="KW-0472">Membrane</keyword>